<name>A0AAX4JNQ8_9TREE</name>
<keyword evidence="2" id="KW-1185">Reference proteome</keyword>
<dbReference type="Proteomes" id="UP001355207">
    <property type="component" value="Chromosome 1"/>
</dbReference>
<gene>
    <name evidence="1" type="ORF">L201_001068</name>
</gene>
<dbReference type="GeneID" id="91091740"/>
<sequence length="183" mass="20625">MEINLPEPTDIQFISCISFAGFQELLQKHGVQGIELPSRDGCRLLCQVDQPFGLVYFSQHARSCYCAPKVQVPKIDWVVQGSDDEGNCGGWDDVSVDYLNLPWIYQGCYASMYDEPYYSEVLADPISCVNGCRSSDESLAMIPKKKGDGWLCACFDHPAEGVIGRKCGLGVWQGYYRRMRWVK</sequence>
<dbReference type="AlphaFoldDB" id="A0AAX4JNQ8"/>
<accession>A0AAX4JNQ8</accession>
<protein>
    <recommendedName>
        <fullName evidence="3">WSC domain-containing protein</fullName>
    </recommendedName>
</protein>
<reference evidence="1 2" key="1">
    <citation type="submission" date="2024-01" db="EMBL/GenBank/DDBJ databases">
        <title>Comparative genomics of Cryptococcus and Kwoniella reveals pathogenesis evolution and contrasting modes of karyotype evolution via chromosome fusion or intercentromeric recombination.</title>
        <authorList>
            <person name="Coelho M.A."/>
            <person name="David-Palma M."/>
            <person name="Shea T."/>
            <person name="Bowers K."/>
            <person name="McGinley-Smith S."/>
            <person name="Mohammad A.W."/>
            <person name="Gnirke A."/>
            <person name="Yurkov A.M."/>
            <person name="Nowrousian M."/>
            <person name="Sun S."/>
            <person name="Cuomo C.A."/>
            <person name="Heitman J."/>
        </authorList>
    </citation>
    <scope>NUCLEOTIDE SEQUENCE [LARGE SCALE GENOMIC DNA]</scope>
    <source>
        <strain evidence="1 2">CBS 6074</strain>
    </source>
</reference>
<proteinExistence type="predicted"/>
<dbReference type="RefSeq" id="XP_066072958.1">
    <property type="nucleotide sequence ID" value="XM_066216861.1"/>
</dbReference>
<evidence type="ECO:0000313" key="1">
    <source>
        <dbReference type="EMBL" id="WWC86195.1"/>
    </source>
</evidence>
<evidence type="ECO:0000313" key="2">
    <source>
        <dbReference type="Proteomes" id="UP001355207"/>
    </source>
</evidence>
<organism evidence="1 2">
    <name type="scientific">Kwoniella dendrophila CBS 6074</name>
    <dbReference type="NCBI Taxonomy" id="1295534"/>
    <lineage>
        <taxon>Eukaryota</taxon>
        <taxon>Fungi</taxon>
        <taxon>Dikarya</taxon>
        <taxon>Basidiomycota</taxon>
        <taxon>Agaricomycotina</taxon>
        <taxon>Tremellomycetes</taxon>
        <taxon>Tremellales</taxon>
        <taxon>Cryptococcaceae</taxon>
        <taxon>Kwoniella</taxon>
    </lineage>
</organism>
<evidence type="ECO:0008006" key="3">
    <source>
        <dbReference type="Google" id="ProtNLM"/>
    </source>
</evidence>
<dbReference type="EMBL" id="CP144098">
    <property type="protein sequence ID" value="WWC86195.1"/>
    <property type="molecule type" value="Genomic_DNA"/>
</dbReference>